<gene>
    <name evidence="2" type="ORF">P278_14920</name>
</gene>
<dbReference type="EMBL" id="AYXY01000019">
    <property type="protein sequence ID" value="ETN95770.1"/>
    <property type="molecule type" value="Genomic_DNA"/>
</dbReference>
<accession>W2UNQ3</accession>
<keyword evidence="1" id="KW-1133">Transmembrane helix</keyword>
<comment type="caution">
    <text evidence="2">The sequence shown here is derived from an EMBL/GenBank/DDBJ whole genome shotgun (WGS) entry which is preliminary data.</text>
</comment>
<dbReference type="Proteomes" id="UP000018850">
    <property type="component" value="Unassembled WGS sequence"/>
</dbReference>
<evidence type="ECO:0000313" key="2">
    <source>
        <dbReference type="EMBL" id="ETN95770.1"/>
    </source>
</evidence>
<keyword evidence="1" id="KW-0812">Transmembrane</keyword>
<reference evidence="2 3" key="2">
    <citation type="journal article" date="2016" name="Genome Announc.">
        <title>Draft Genome Sequence of Zhouia amylolytica AD3, Isolated from Tidal Flat Sediment.</title>
        <authorList>
            <person name="Jia B."/>
            <person name="Jin H.M."/>
            <person name="Lee H.J."/>
            <person name="Jeon C.O."/>
        </authorList>
    </citation>
    <scope>NUCLEOTIDE SEQUENCE [LARGE SCALE GENOMIC DNA]</scope>
    <source>
        <strain evidence="2 3">AD3</strain>
    </source>
</reference>
<sequence>MDGNTVYKLSFTGGTVFGMIPGIRYDDLVLTLIMATTGAIASFLVSLLLKWVMEQLKK</sequence>
<dbReference type="AlphaFoldDB" id="W2UNQ3"/>
<evidence type="ECO:0000313" key="3">
    <source>
        <dbReference type="Proteomes" id="UP000018850"/>
    </source>
</evidence>
<keyword evidence="1" id="KW-0472">Membrane</keyword>
<feature type="transmembrane region" description="Helical" evidence="1">
    <location>
        <begin position="28"/>
        <end position="49"/>
    </location>
</feature>
<name>W2UNQ3_9FLAO</name>
<organism evidence="2 3">
    <name type="scientific">Zhouia amylolytica AD3</name>
    <dbReference type="NCBI Taxonomy" id="1286632"/>
    <lineage>
        <taxon>Bacteria</taxon>
        <taxon>Pseudomonadati</taxon>
        <taxon>Bacteroidota</taxon>
        <taxon>Flavobacteriia</taxon>
        <taxon>Flavobacteriales</taxon>
        <taxon>Flavobacteriaceae</taxon>
        <taxon>Zhouia</taxon>
    </lineage>
</organism>
<keyword evidence="3" id="KW-1185">Reference proteome</keyword>
<proteinExistence type="predicted"/>
<evidence type="ECO:0000256" key="1">
    <source>
        <dbReference type="SAM" id="Phobius"/>
    </source>
</evidence>
<protein>
    <submittedName>
        <fullName evidence="2">Uncharacterized protein</fullName>
    </submittedName>
</protein>
<reference evidence="3" key="1">
    <citation type="submission" date="2013-11" db="EMBL/GenBank/DDBJ databases">
        <title>Draft genome sequence from a member of Zhouia, isolated tidal flat.</title>
        <authorList>
            <person name="Jin H."/>
            <person name="Jeon C.O."/>
        </authorList>
    </citation>
    <scope>NUCLEOTIDE SEQUENCE [LARGE SCALE GENOMIC DNA]</scope>
    <source>
        <strain evidence="3">AD3</strain>
    </source>
</reference>
<dbReference type="PATRIC" id="fig|1286632.3.peg.1481"/>